<name>D5BT67_PUNMI</name>
<reference evidence="2 3" key="1">
    <citation type="journal article" date="2010" name="J. Bacteriol.">
        <title>Complete genome sequence of "Candidatus Puniceispirillum marinum" IMCC1322, a representative of the SAR116 clade in the Alphaproteobacteria.</title>
        <authorList>
            <person name="Oh H.M."/>
            <person name="Kwon K.K."/>
            <person name="Kang I."/>
            <person name="Kang S.G."/>
            <person name="Lee J.H."/>
            <person name="Kim S.J."/>
            <person name="Cho J.C."/>
        </authorList>
    </citation>
    <scope>NUCLEOTIDE SEQUENCE [LARGE SCALE GENOMIC DNA]</scope>
    <source>
        <strain evidence="2 3">IMCC1322</strain>
    </source>
</reference>
<sequence length="123" mass="13593">MIRIFFKIIAALFGLLALYVIWLDVTNDISPSIVLGQFWFEHHSVSLQVGEAIISRYIDPCGLIVALNCEPFLWHPMIASLLGWPAALVFVICTLVFGGLAGLAGRRSSRRASKRVLHRDGAS</sequence>
<dbReference type="Proteomes" id="UP000007460">
    <property type="component" value="Chromosome"/>
</dbReference>
<keyword evidence="3" id="KW-1185">Reference proteome</keyword>
<dbReference type="EMBL" id="CP001751">
    <property type="protein sequence ID" value="ADE39464.1"/>
    <property type="molecule type" value="Genomic_DNA"/>
</dbReference>
<dbReference type="OrthoDB" id="7679120at2"/>
<dbReference type="AlphaFoldDB" id="D5BT67"/>
<organism evidence="2 3">
    <name type="scientific">Puniceispirillum marinum (strain IMCC1322)</name>
    <dbReference type="NCBI Taxonomy" id="488538"/>
    <lineage>
        <taxon>Bacteria</taxon>
        <taxon>Pseudomonadati</taxon>
        <taxon>Pseudomonadota</taxon>
        <taxon>Alphaproteobacteria</taxon>
        <taxon>Candidatus Puniceispirillales</taxon>
        <taxon>Candidatus Puniceispirillaceae</taxon>
        <taxon>Candidatus Puniceispirillum</taxon>
    </lineage>
</organism>
<dbReference type="KEGG" id="apb:SAR116_1221"/>
<evidence type="ECO:0000313" key="2">
    <source>
        <dbReference type="EMBL" id="ADE39464.1"/>
    </source>
</evidence>
<accession>D5BT67</accession>
<dbReference type="RefSeq" id="WP_013046093.1">
    <property type="nucleotide sequence ID" value="NC_014010.1"/>
</dbReference>
<dbReference type="HOGENOM" id="CLU_2013381_0_0_5"/>
<feature type="transmembrane region" description="Helical" evidence="1">
    <location>
        <begin position="5"/>
        <end position="22"/>
    </location>
</feature>
<keyword evidence="1" id="KW-0472">Membrane</keyword>
<keyword evidence="1" id="KW-1133">Transmembrane helix</keyword>
<gene>
    <name evidence="2" type="ordered locus">SAR116_1221</name>
</gene>
<keyword evidence="1" id="KW-0812">Transmembrane</keyword>
<proteinExistence type="predicted"/>
<protein>
    <submittedName>
        <fullName evidence="2">Cytosine permease</fullName>
    </submittedName>
</protein>
<evidence type="ECO:0000256" key="1">
    <source>
        <dbReference type="SAM" id="Phobius"/>
    </source>
</evidence>
<feature type="transmembrane region" description="Helical" evidence="1">
    <location>
        <begin position="82"/>
        <end position="105"/>
    </location>
</feature>
<evidence type="ECO:0000313" key="3">
    <source>
        <dbReference type="Proteomes" id="UP000007460"/>
    </source>
</evidence>